<accession>A0A060T5P5</accession>
<name>A0A060T5P5_BLAAD</name>
<evidence type="ECO:0000256" key="2">
    <source>
        <dbReference type="ARBA" id="ARBA00023163"/>
    </source>
</evidence>
<keyword evidence="2" id="KW-0804">Transcription</keyword>
<dbReference type="GO" id="GO:0003700">
    <property type="term" value="F:DNA-binding transcription factor activity"/>
    <property type="evidence" value="ECO:0007669"/>
    <property type="project" value="InterPro"/>
</dbReference>
<evidence type="ECO:0000256" key="1">
    <source>
        <dbReference type="ARBA" id="ARBA00023015"/>
    </source>
</evidence>
<sequence length="329" mass="35618">MDLGVETTVAEVNASMDVNIENTKSSKRRRRAVLTSDHTVMVAQACRHIAEAVIEAHAEFYNHGDSVPSPDKLGSSNRRGSIIGFKEVAAKAGLSPWHFHRVFRSITGVTPKAYGEACWDVVSRKTKTSTSCTSVPSTAPPQPPISNLNDLSDEAAKSVNLLSSTDSTNFTTANDYVYVSSAGQPTFSAVVDSNVNFNGVHLTGTSPVIQNFSEAQDLNALCSPPGAESVNWKFIDESRRIPQQLSPTLTESYSMAGTPSSQMMDSALLGPYGSRPFMHLPVTPPLPAMPSAPSYNSSNHNLNPEFLDTNVDSQHWTDFFDDTRPPPNN</sequence>
<organism evidence="4">
    <name type="scientific">Blastobotrys adeninivorans</name>
    <name type="common">Yeast</name>
    <name type="synonym">Arxula adeninivorans</name>
    <dbReference type="NCBI Taxonomy" id="409370"/>
    <lineage>
        <taxon>Eukaryota</taxon>
        <taxon>Fungi</taxon>
        <taxon>Dikarya</taxon>
        <taxon>Ascomycota</taxon>
        <taxon>Saccharomycotina</taxon>
        <taxon>Dipodascomycetes</taxon>
        <taxon>Dipodascales</taxon>
        <taxon>Trichomonascaceae</taxon>
        <taxon>Blastobotrys</taxon>
    </lineage>
</organism>
<dbReference type="Pfam" id="PF00165">
    <property type="entry name" value="HTH_AraC"/>
    <property type="match status" value="1"/>
</dbReference>
<dbReference type="InterPro" id="IPR009057">
    <property type="entry name" value="Homeodomain-like_sf"/>
</dbReference>
<reference evidence="4" key="1">
    <citation type="submission" date="2014-02" db="EMBL/GenBank/DDBJ databases">
        <authorList>
            <person name="Genoscope - CEA"/>
        </authorList>
    </citation>
    <scope>NUCLEOTIDE SEQUENCE</scope>
    <source>
        <strain evidence="4">LS3</strain>
    </source>
</reference>
<keyword evidence="1" id="KW-0805">Transcription regulation</keyword>
<proteinExistence type="predicted"/>
<dbReference type="EMBL" id="HG937692">
    <property type="protein sequence ID" value="CDP36258.1"/>
    <property type="molecule type" value="Genomic_DNA"/>
</dbReference>
<dbReference type="Gene3D" id="1.10.10.60">
    <property type="entry name" value="Homeodomain-like"/>
    <property type="match status" value="1"/>
</dbReference>
<reference evidence="4" key="2">
    <citation type="submission" date="2014-06" db="EMBL/GenBank/DDBJ databases">
        <title>The complete genome of Blastobotrys (Arxula) adeninivorans LS3 - a yeast of biotechnological interest.</title>
        <authorList>
            <person name="Kunze G."/>
            <person name="Gaillardin C."/>
            <person name="Czernicka M."/>
            <person name="Durrens P."/>
            <person name="Martin T."/>
            <person name="Boer E."/>
            <person name="Gabaldon T."/>
            <person name="Cruz J."/>
            <person name="Talla E."/>
            <person name="Marck C."/>
            <person name="Goffeau A."/>
            <person name="Barbe V."/>
            <person name="Baret P."/>
            <person name="Baronian K."/>
            <person name="Beier S."/>
            <person name="Bleykasten C."/>
            <person name="Bode R."/>
            <person name="Casaregola S."/>
            <person name="Despons L."/>
            <person name="Fairhead C."/>
            <person name="Giersberg M."/>
            <person name="Gierski P."/>
            <person name="Hahnel U."/>
            <person name="Hartmann A."/>
            <person name="Jankowska D."/>
            <person name="Jubin C."/>
            <person name="Jung P."/>
            <person name="Lafontaine I."/>
            <person name="Leh-Louis V."/>
            <person name="Lemaire M."/>
            <person name="Marcet-Houben M."/>
            <person name="Mascher M."/>
            <person name="Morel G."/>
            <person name="Richard G.-F."/>
            <person name="Riechen J."/>
            <person name="Sacerdot C."/>
            <person name="Sarkar A."/>
            <person name="Savel G."/>
            <person name="Schacherer J."/>
            <person name="Sherman D."/>
            <person name="Straub M.-L."/>
            <person name="Stein N."/>
            <person name="Thierry A."/>
            <person name="Trautwein-Schult A."/>
            <person name="Westhof E."/>
            <person name="Worch S."/>
            <person name="Dujon B."/>
            <person name="Souciet J.-L."/>
            <person name="Wincker P."/>
            <person name="Scholz U."/>
            <person name="Neuveglise N."/>
        </authorList>
    </citation>
    <scope>NUCLEOTIDE SEQUENCE</scope>
    <source>
        <strain evidence="4">LS3</strain>
    </source>
</reference>
<gene>
    <name evidence="4" type="ORF">GNLVRS02_ARAD1B08866g</name>
</gene>
<dbReference type="PROSITE" id="PS01124">
    <property type="entry name" value="HTH_ARAC_FAMILY_2"/>
    <property type="match status" value="1"/>
</dbReference>
<protein>
    <submittedName>
        <fullName evidence="4">ARAD1B08866p</fullName>
    </submittedName>
</protein>
<dbReference type="InterPro" id="IPR018060">
    <property type="entry name" value="HTH_AraC"/>
</dbReference>
<dbReference type="AlphaFoldDB" id="A0A060T5P5"/>
<evidence type="ECO:0000259" key="3">
    <source>
        <dbReference type="PROSITE" id="PS01124"/>
    </source>
</evidence>
<dbReference type="SUPFAM" id="SSF46689">
    <property type="entry name" value="Homeodomain-like"/>
    <property type="match status" value="1"/>
</dbReference>
<evidence type="ECO:0000313" key="4">
    <source>
        <dbReference type="EMBL" id="CDP36258.1"/>
    </source>
</evidence>
<feature type="domain" description="HTH araC/xylS-type" evidence="3">
    <location>
        <begin position="87"/>
        <end position="117"/>
    </location>
</feature>
<dbReference type="GO" id="GO:0043565">
    <property type="term" value="F:sequence-specific DNA binding"/>
    <property type="evidence" value="ECO:0007669"/>
    <property type="project" value="InterPro"/>
</dbReference>